<evidence type="ECO:0000256" key="3">
    <source>
        <dbReference type="ARBA" id="ARBA00022737"/>
    </source>
</evidence>
<name>G7YN34_CLOSI</name>
<sequence length="925" mass="103192">MSWALKSPKTVADGSLRKSAQVSPLDDVINKVFSDATEESYNQIAVIHLDRLTKTALTNRKPSETDWNGSWQASIVNGGQCLLNVYSIVVGNPRFSAFEDSCDAHCRCFQIETEQPYNTPRFFGIDRLHLQDEVLPEIQTIVVAYRPHIAAAKDLTTVRLPVTFTRLVLRCKVNAERRYGLSNSGFRLSPNNAVCVFRLHEALSSSDLSFGVYKAFQRLLLCFTDEEVEAEELAILEAGQSDTTVTSAFDVDIFVKIGGFRDKMSTNNRLQSPLFSAYVNTCKVNAERRYGLSNSGFRLSPNNALCVFRLHEALSSSDLSFGVYNAFQRLLLCFTDEEVEAEELAILEAGQSDTTVTSAFDVDIFVKIEILRRYRNGGSSNHSTNYMFRPVIGTAQRQFHLDTSSGKFSLKSKLDREKQSRYAFKVYAADRGIPKLSCVSAVIVRVLDINDNAPKFVYPTQKNHTIYASVYTSPGVPLVKLTAVDPDEGRNAQLSFFLEDTTEHAEIFVLDEGSGELSLAATNEPEKLEGKYGLVLRVQDAGTPSLSCTANINIVLNQNAKLFGPHSVQPSLVGKQLQLESLGKDQSSRQARFESIISSSSAYQETNAKGRNMKERTPDLSGKWDPQTVRYSANDAYGKPEDGKKDAAQPFNYLSSEKALVAVICLIVLSALVAFVFLIAITLIRRKASALQLRSIPPSGAAVSAAGIPRISARIANTYNSKARQLNCTSDKVMSARCGDNPCHPPKIIDFSNTITLTEQGNHRFDEHFHHYFRQQWWMASRIIHMCSLVIDEHSFNQSFNQHDVMFESGEIMSVHNPDSHLGHKGTVGDLSGSQHADQPAIHFQPQFGYVTYTCQPLNSPESFELLPPNIQMDSPFLHSNCFEERADDYSRESNEMRETLSYGNTKDFQESRSAFHLKQINVVN</sequence>
<dbReference type="PROSITE" id="PS50268">
    <property type="entry name" value="CADHERIN_2"/>
    <property type="match status" value="2"/>
</dbReference>
<reference key="2">
    <citation type="submission" date="2011-10" db="EMBL/GenBank/DDBJ databases">
        <title>The genome and transcriptome sequence of Clonorchis sinensis provide insights into the carcinogenic liver fluke.</title>
        <authorList>
            <person name="Wang X."/>
            <person name="Huang Y."/>
            <person name="Chen W."/>
            <person name="Liu H."/>
            <person name="Guo L."/>
            <person name="Chen Y."/>
            <person name="Luo F."/>
            <person name="Zhou W."/>
            <person name="Sun J."/>
            <person name="Mao Q."/>
            <person name="Liang P."/>
            <person name="Zhou C."/>
            <person name="Tian Y."/>
            <person name="Men J."/>
            <person name="Lv X."/>
            <person name="Huang L."/>
            <person name="Zhou J."/>
            <person name="Hu Y."/>
            <person name="Li R."/>
            <person name="Zhang F."/>
            <person name="Lei H."/>
            <person name="Li X."/>
            <person name="Hu X."/>
            <person name="Liang C."/>
            <person name="Xu J."/>
            <person name="Wu Z."/>
            <person name="Yu X."/>
        </authorList>
    </citation>
    <scope>NUCLEOTIDE SEQUENCE</scope>
    <source>
        <strain>Henan</strain>
    </source>
</reference>
<accession>G7YN34</accession>
<dbReference type="SMART" id="SM00112">
    <property type="entry name" value="CA"/>
    <property type="match status" value="2"/>
</dbReference>
<feature type="domain" description="Cadherin" evidence="11">
    <location>
        <begin position="474"/>
        <end position="572"/>
    </location>
</feature>
<evidence type="ECO:0000256" key="7">
    <source>
        <dbReference type="ARBA" id="ARBA00023180"/>
    </source>
</evidence>
<evidence type="ECO:0000256" key="5">
    <source>
        <dbReference type="ARBA" id="ARBA00022989"/>
    </source>
</evidence>
<dbReference type="GO" id="GO:0005886">
    <property type="term" value="C:plasma membrane"/>
    <property type="evidence" value="ECO:0007669"/>
    <property type="project" value="InterPro"/>
</dbReference>
<dbReference type="Proteomes" id="UP000008909">
    <property type="component" value="Unassembled WGS sequence"/>
</dbReference>
<dbReference type="PROSITE" id="PS00232">
    <property type="entry name" value="CADHERIN_1"/>
    <property type="match status" value="1"/>
</dbReference>
<dbReference type="InterPro" id="IPR050174">
    <property type="entry name" value="Protocadherin/Cadherin-CA"/>
</dbReference>
<dbReference type="SUPFAM" id="SSF49313">
    <property type="entry name" value="Cadherin-like"/>
    <property type="match status" value="2"/>
</dbReference>
<comment type="subcellular location">
    <subcellularLocation>
        <location evidence="1">Membrane</location>
        <topology evidence="1">Single-pass membrane protein</topology>
    </subcellularLocation>
</comment>
<keyword evidence="7" id="KW-0325">Glycoprotein</keyword>
<evidence type="ECO:0000256" key="9">
    <source>
        <dbReference type="SAM" id="MobiDB-lite"/>
    </source>
</evidence>
<dbReference type="EMBL" id="DF143886">
    <property type="protein sequence ID" value="GAA54365.1"/>
    <property type="molecule type" value="Genomic_DNA"/>
</dbReference>
<feature type="domain" description="Cadherin" evidence="11">
    <location>
        <begin position="338"/>
        <end position="456"/>
    </location>
</feature>
<dbReference type="GO" id="GO:0005509">
    <property type="term" value="F:calcium ion binding"/>
    <property type="evidence" value="ECO:0007669"/>
    <property type="project" value="UniProtKB-UniRule"/>
</dbReference>
<dbReference type="InterPro" id="IPR020894">
    <property type="entry name" value="Cadherin_CS"/>
</dbReference>
<keyword evidence="3" id="KW-0677">Repeat</keyword>
<dbReference type="Pfam" id="PF00028">
    <property type="entry name" value="Cadherin"/>
    <property type="match status" value="2"/>
</dbReference>
<organism evidence="12 13">
    <name type="scientific">Clonorchis sinensis</name>
    <name type="common">Chinese liver fluke</name>
    <dbReference type="NCBI Taxonomy" id="79923"/>
    <lineage>
        <taxon>Eukaryota</taxon>
        <taxon>Metazoa</taxon>
        <taxon>Spiralia</taxon>
        <taxon>Lophotrochozoa</taxon>
        <taxon>Platyhelminthes</taxon>
        <taxon>Trematoda</taxon>
        <taxon>Digenea</taxon>
        <taxon>Opisthorchiida</taxon>
        <taxon>Opisthorchiata</taxon>
        <taxon>Opisthorchiidae</taxon>
        <taxon>Clonorchis</taxon>
    </lineage>
</organism>
<dbReference type="AlphaFoldDB" id="G7YN34"/>
<evidence type="ECO:0000256" key="8">
    <source>
        <dbReference type="PROSITE-ProRule" id="PRU00043"/>
    </source>
</evidence>
<gene>
    <name evidence="12" type="ORF">CLF_102507</name>
</gene>
<evidence type="ECO:0000313" key="13">
    <source>
        <dbReference type="Proteomes" id="UP000008909"/>
    </source>
</evidence>
<dbReference type="PANTHER" id="PTHR24028">
    <property type="entry name" value="CADHERIN-87A"/>
    <property type="match status" value="1"/>
</dbReference>
<dbReference type="CDD" id="cd11304">
    <property type="entry name" value="Cadherin_repeat"/>
    <property type="match status" value="2"/>
</dbReference>
<evidence type="ECO:0000256" key="10">
    <source>
        <dbReference type="SAM" id="Phobius"/>
    </source>
</evidence>
<keyword evidence="13" id="KW-1185">Reference proteome</keyword>
<reference evidence="12" key="1">
    <citation type="journal article" date="2011" name="Genome Biol.">
        <title>The draft genome of the carcinogenic human liver fluke Clonorchis sinensis.</title>
        <authorList>
            <person name="Wang X."/>
            <person name="Chen W."/>
            <person name="Huang Y."/>
            <person name="Sun J."/>
            <person name="Men J."/>
            <person name="Liu H."/>
            <person name="Luo F."/>
            <person name="Guo L."/>
            <person name="Lv X."/>
            <person name="Deng C."/>
            <person name="Zhou C."/>
            <person name="Fan Y."/>
            <person name="Li X."/>
            <person name="Huang L."/>
            <person name="Hu Y."/>
            <person name="Liang C."/>
            <person name="Hu X."/>
            <person name="Xu J."/>
            <person name="Yu X."/>
        </authorList>
    </citation>
    <scope>NUCLEOTIDE SEQUENCE [LARGE SCALE GENOMIC DNA]</scope>
    <source>
        <strain evidence="12">Henan</strain>
    </source>
</reference>
<keyword evidence="2 10" id="KW-0812">Transmembrane</keyword>
<evidence type="ECO:0000259" key="11">
    <source>
        <dbReference type="PROSITE" id="PS50268"/>
    </source>
</evidence>
<protein>
    <submittedName>
        <fullName evidence="12">Protocadherin-7</fullName>
    </submittedName>
</protein>
<dbReference type="GO" id="GO:0007156">
    <property type="term" value="P:homophilic cell adhesion via plasma membrane adhesion molecules"/>
    <property type="evidence" value="ECO:0007669"/>
    <property type="project" value="InterPro"/>
</dbReference>
<evidence type="ECO:0000256" key="1">
    <source>
        <dbReference type="ARBA" id="ARBA00004167"/>
    </source>
</evidence>
<dbReference type="PRINTS" id="PR00205">
    <property type="entry name" value="CADHERIN"/>
</dbReference>
<keyword evidence="5 10" id="KW-1133">Transmembrane helix</keyword>
<feature type="transmembrane region" description="Helical" evidence="10">
    <location>
        <begin position="659"/>
        <end position="684"/>
    </location>
</feature>
<keyword evidence="6 10" id="KW-0472">Membrane</keyword>
<proteinExistence type="predicted"/>
<evidence type="ECO:0000313" key="12">
    <source>
        <dbReference type="EMBL" id="GAA54365.1"/>
    </source>
</evidence>
<dbReference type="InterPro" id="IPR002126">
    <property type="entry name" value="Cadherin-like_dom"/>
</dbReference>
<feature type="region of interest" description="Disordered" evidence="9">
    <location>
        <begin position="604"/>
        <end position="625"/>
    </location>
</feature>
<dbReference type="Gene3D" id="2.60.40.60">
    <property type="entry name" value="Cadherins"/>
    <property type="match status" value="2"/>
</dbReference>
<dbReference type="PANTHER" id="PTHR24028:SF146">
    <property type="entry name" value="CADHERIN 96CB, ISOFORM D-RELATED"/>
    <property type="match status" value="1"/>
</dbReference>
<evidence type="ECO:0000256" key="4">
    <source>
        <dbReference type="ARBA" id="ARBA00022837"/>
    </source>
</evidence>
<evidence type="ECO:0000256" key="2">
    <source>
        <dbReference type="ARBA" id="ARBA00022692"/>
    </source>
</evidence>
<evidence type="ECO:0000256" key="6">
    <source>
        <dbReference type="ARBA" id="ARBA00023136"/>
    </source>
</evidence>
<dbReference type="InterPro" id="IPR015919">
    <property type="entry name" value="Cadherin-like_sf"/>
</dbReference>
<keyword evidence="4 8" id="KW-0106">Calcium</keyword>